<organism evidence="1 2">
    <name type="scientific">Trifolium medium</name>
    <dbReference type="NCBI Taxonomy" id="97028"/>
    <lineage>
        <taxon>Eukaryota</taxon>
        <taxon>Viridiplantae</taxon>
        <taxon>Streptophyta</taxon>
        <taxon>Embryophyta</taxon>
        <taxon>Tracheophyta</taxon>
        <taxon>Spermatophyta</taxon>
        <taxon>Magnoliopsida</taxon>
        <taxon>eudicotyledons</taxon>
        <taxon>Gunneridae</taxon>
        <taxon>Pentapetalae</taxon>
        <taxon>rosids</taxon>
        <taxon>fabids</taxon>
        <taxon>Fabales</taxon>
        <taxon>Fabaceae</taxon>
        <taxon>Papilionoideae</taxon>
        <taxon>50 kb inversion clade</taxon>
        <taxon>NPAAA clade</taxon>
        <taxon>Hologalegina</taxon>
        <taxon>IRL clade</taxon>
        <taxon>Trifolieae</taxon>
        <taxon>Trifolium</taxon>
    </lineage>
</organism>
<sequence length="48" mass="5131">TPPKVMAFLAVELTDFLGCCSDSTLSSDFPSNLNCKSTDSAFGNYPHT</sequence>
<proteinExistence type="predicted"/>
<dbReference type="AlphaFoldDB" id="A0A392UD57"/>
<protein>
    <submittedName>
        <fullName evidence="1">Uncharacterized protein</fullName>
    </submittedName>
</protein>
<dbReference type="EMBL" id="LXQA010760553">
    <property type="protein sequence ID" value="MCI69655.1"/>
    <property type="molecule type" value="Genomic_DNA"/>
</dbReference>
<reference evidence="1 2" key="1">
    <citation type="journal article" date="2018" name="Front. Plant Sci.">
        <title>Red Clover (Trifolium pratense) and Zigzag Clover (T. medium) - A Picture of Genomic Similarities and Differences.</title>
        <authorList>
            <person name="Dluhosova J."/>
            <person name="Istvanek J."/>
            <person name="Nedelnik J."/>
            <person name="Repkova J."/>
        </authorList>
    </citation>
    <scope>NUCLEOTIDE SEQUENCE [LARGE SCALE GENOMIC DNA]</scope>
    <source>
        <strain evidence="2">cv. 10/8</strain>
        <tissue evidence="1">Leaf</tissue>
    </source>
</reference>
<evidence type="ECO:0000313" key="2">
    <source>
        <dbReference type="Proteomes" id="UP000265520"/>
    </source>
</evidence>
<evidence type="ECO:0000313" key="1">
    <source>
        <dbReference type="EMBL" id="MCI69655.1"/>
    </source>
</evidence>
<dbReference type="Proteomes" id="UP000265520">
    <property type="component" value="Unassembled WGS sequence"/>
</dbReference>
<keyword evidence="2" id="KW-1185">Reference proteome</keyword>
<feature type="non-terminal residue" evidence="1">
    <location>
        <position position="1"/>
    </location>
</feature>
<comment type="caution">
    <text evidence="1">The sequence shown here is derived from an EMBL/GenBank/DDBJ whole genome shotgun (WGS) entry which is preliminary data.</text>
</comment>
<name>A0A392UD57_9FABA</name>
<accession>A0A392UD57</accession>